<dbReference type="GO" id="GO:0005524">
    <property type="term" value="F:ATP binding"/>
    <property type="evidence" value="ECO:0007669"/>
    <property type="project" value="UniProtKB-UniRule"/>
</dbReference>
<name>A0A2W4W816_9CYAN</name>
<dbReference type="SUPFAM" id="SSF56112">
    <property type="entry name" value="Protein kinase-like (PK-like)"/>
    <property type="match status" value="1"/>
</dbReference>
<evidence type="ECO:0000256" key="11">
    <source>
        <dbReference type="SAM" id="MobiDB-lite"/>
    </source>
</evidence>
<dbReference type="EMBL" id="QBMN01000109">
    <property type="protein sequence ID" value="PZO38099.1"/>
    <property type="molecule type" value="Genomic_DNA"/>
</dbReference>
<keyword evidence="5 13" id="KW-0418">Kinase</keyword>
<reference evidence="13 14" key="2">
    <citation type="submission" date="2018-06" db="EMBL/GenBank/DDBJ databases">
        <title>Metagenomic assembly of (sub)arctic Cyanobacteria and their associated microbiome from non-axenic cultures.</title>
        <authorList>
            <person name="Baurain D."/>
        </authorList>
    </citation>
    <scope>NUCLEOTIDE SEQUENCE [LARGE SCALE GENOMIC DNA]</scope>
    <source>
        <strain evidence="13">ULC041bin1</strain>
    </source>
</reference>
<dbReference type="Pfam" id="PF13432">
    <property type="entry name" value="TPR_16"/>
    <property type="match status" value="1"/>
</dbReference>
<dbReference type="InterPro" id="IPR017441">
    <property type="entry name" value="Protein_kinase_ATP_BS"/>
</dbReference>
<dbReference type="Gene3D" id="1.10.510.10">
    <property type="entry name" value="Transferase(Phosphotransferase) domain 1"/>
    <property type="match status" value="1"/>
</dbReference>
<dbReference type="Pfam" id="PF13414">
    <property type="entry name" value="TPR_11"/>
    <property type="match status" value="1"/>
</dbReference>
<dbReference type="AlphaFoldDB" id="A0A2W4W816"/>
<dbReference type="Gene3D" id="1.25.40.10">
    <property type="entry name" value="Tetratricopeptide repeat domain"/>
    <property type="match status" value="2"/>
</dbReference>
<dbReference type="SMART" id="SM00220">
    <property type="entry name" value="S_TKc"/>
    <property type="match status" value="1"/>
</dbReference>
<feature type="domain" description="Protein kinase" evidence="12">
    <location>
        <begin position="14"/>
        <end position="284"/>
    </location>
</feature>
<comment type="catalytic activity">
    <reaction evidence="8">
        <text>L-seryl-[protein] + ATP = O-phospho-L-seryl-[protein] + ADP + H(+)</text>
        <dbReference type="Rhea" id="RHEA:17989"/>
        <dbReference type="Rhea" id="RHEA-COMP:9863"/>
        <dbReference type="Rhea" id="RHEA-COMP:11604"/>
        <dbReference type="ChEBI" id="CHEBI:15378"/>
        <dbReference type="ChEBI" id="CHEBI:29999"/>
        <dbReference type="ChEBI" id="CHEBI:30616"/>
        <dbReference type="ChEBI" id="CHEBI:83421"/>
        <dbReference type="ChEBI" id="CHEBI:456216"/>
        <dbReference type="EC" id="2.7.11.1"/>
    </reaction>
</comment>
<evidence type="ECO:0000256" key="5">
    <source>
        <dbReference type="ARBA" id="ARBA00022777"/>
    </source>
</evidence>
<dbReference type="Gene3D" id="3.30.200.20">
    <property type="entry name" value="Phosphorylase Kinase, domain 1"/>
    <property type="match status" value="1"/>
</dbReference>
<dbReference type="InterPro" id="IPR019734">
    <property type="entry name" value="TPR_rpt"/>
</dbReference>
<comment type="catalytic activity">
    <reaction evidence="7">
        <text>L-threonyl-[protein] + ATP = O-phospho-L-threonyl-[protein] + ADP + H(+)</text>
        <dbReference type="Rhea" id="RHEA:46608"/>
        <dbReference type="Rhea" id="RHEA-COMP:11060"/>
        <dbReference type="Rhea" id="RHEA-COMP:11605"/>
        <dbReference type="ChEBI" id="CHEBI:15378"/>
        <dbReference type="ChEBI" id="CHEBI:30013"/>
        <dbReference type="ChEBI" id="CHEBI:30616"/>
        <dbReference type="ChEBI" id="CHEBI:61977"/>
        <dbReference type="ChEBI" id="CHEBI:456216"/>
        <dbReference type="EC" id="2.7.11.1"/>
    </reaction>
</comment>
<dbReference type="SUPFAM" id="SSF48452">
    <property type="entry name" value="TPR-like"/>
    <property type="match status" value="1"/>
</dbReference>
<feature type="binding site" evidence="10">
    <location>
        <position position="45"/>
    </location>
    <ligand>
        <name>ATP</name>
        <dbReference type="ChEBI" id="CHEBI:30616"/>
    </ligand>
</feature>
<feature type="repeat" description="TPR" evidence="9">
    <location>
        <begin position="564"/>
        <end position="597"/>
    </location>
</feature>
<dbReference type="PANTHER" id="PTHR24363:SF0">
    <property type="entry name" value="SERINE_THREONINE KINASE LIKE DOMAIN CONTAINING 1"/>
    <property type="match status" value="1"/>
</dbReference>
<protein>
    <recommendedName>
        <fullName evidence="1">non-specific serine/threonine protein kinase</fullName>
        <ecNumber evidence="1">2.7.11.1</ecNumber>
    </recommendedName>
</protein>
<dbReference type="PANTHER" id="PTHR24363">
    <property type="entry name" value="SERINE/THREONINE PROTEIN KINASE"/>
    <property type="match status" value="1"/>
</dbReference>
<dbReference type="GO" id="GO:0004674">
    <property type="term" value="F:protein serine/threonine kinase activity"/>
    <property type="evidence" value="ECO:0007669"/>
    <property type="project" value="UniProtKB-KW"/>
</dbReference>
<evidence type="ECO:0000256" key="10">
    <source>
        <dbReference type="PROSITE-ProRule" id="PRU10141"/>
    </source>
</evidence>
<evidence type="ECO:0000259" key="12">
    <source>
        <dbReference type="PROSITE" id="PS50011"/>
    </source>
</evidence>
<dbReference type="InterPro" id="IPR011009">
    <property type="entry name" value="Kinase-like_dom_sf"/>
</dbReference>
<dbReference type="Pfam" id="PF00069">
    <property type="entry name" value="Pkinase"/>
    <property type="match status" value="1"/>
</dbReference>
<dbReference type="CDD" id="cd14014">
    <property type="entry name" value="STKc_PknB_like"/>
    <property type="match status" value="1"/>
</dbReference>
<evidence type="ECO:0000313" key="13">
    <source>
        <dbReference type="EMBL" id="PZO38099.1"/>
    </source>
</evidence>
<evidence type="ECO:0000313" key="14">
    <source>
        <dbReference type="Proteomes" id="UP000249081"/>
    </source>
</evidence>
<dbReference type="PROSITE" id="PS00107">
    <property type="entry name" value="PROTEIN_KINASE_ATP"/>
    <property type="match status" value="1"/>
</dbReference>
<gene>
    <name evidence="13" type="ORF">DCF17_15105</name>
</gene>
<feature type="repeat" description="TPR" evidence="9">
    <location>
        <begin position="428"/>
        <end position="461"/>
    </location>
</feature>
<dbReference type="SMART" id="SM00028">
    <property type="entry name" value="TPR"/>
    <property type="match status" value="5"/>
</dbReference>
<keyword evidence="9" id="KW-0802">TPR repeat</keyword>
<keyword evidence="6 10" id="KW-0067">ATP-binding</keyword>
<comment type="caution">
    <text evidence="13">The sequence shown here is derived from an EMBL/GenBank/DDBJ whole genome shotgun (WGS) entry which is preliminary data.</text>
</comment>
<evidence type="ECO:0000256" key="1">
    <source>
        <dbReference type="ARBA" id="ARBA00012513"/>
    </source>
</evidence>
<keyword evidence="3" id="KW-0808">Transferase</keyword>
<evidence type="ECO:0000256" key="4">
    <source>
        <dbReference type="ARBA" id="ARBA00022741"/>
    </source>
</evidence>
<feature type="region of interest" description="Disordered" evidence="11">
    <location>
        <begin position="306"/>
        <end position="329"/>
    </location>
</feature>
<dbReference type="PROSITE" id="PS50011">
    <property type="entry name" value="PROTEIN_KINASE_DOM"/>
    <property type="match status" value="1"/>
</dbReference>
<dbReference type="PROSITE" id="PS50293">
    <property type="entry name" value="TPR_REGION"/>
    <property type="match status" value="1"/>
</dbReference>
<dbReference type="InterPro" id="IPR000719">
    <property type="entry name" value="Prot_kinase_dom"/>
</dbReference>
<dbReference type="InterPro" id="IPR011990">
    <property type="entry name" value="TPR-like_helical_dom_sf"/>
</dbReference>
<reference evidence="14" key="1">
    <citation type="submission" date="2018-04" db="EMBL/GenBank/DDBJ databases">
        <authorList>
            <person name="Cornet L."/>
        </authorList>
    </citation>
    <scope>NUCLEOTIDE SEQUENCE [LARGE SCALE GENOMIC DNA]</scope>
</reference>
<keyword evidence="4 10" id="KW-0547">Nucleotide-binding</keyword>
<keyword evidence="2 13" id="KW-0723">Serine/threonine-protein kinase</keyword>
<proteinExistence type="predicted"/>
<evidence type="ECO:0000256" key="2">
    <source>
        <dbReference type="ARBA" id="ARBA00022527"/>
    </source>
</evidence>
<evidence type="ECO:0000256" key="7">
    <source>
        <dbReference type="ARBA" id="ARBA00047899"/>
    </source>
</evidence>
<evidence type="ECO:0000256" key="3">
    <source>
        <dbReference type="ARBA" id="ARBA00022679"/>
    </source>
</evidence>
<dbReference type="EC" id="2.7.11.1" evidence="1"/>
<evidence type="ECO:0000256" key="6">
    <source>
        <dbReference type="ARBA" id="ARBA00022840"/>
    </source>
</evidence>
<evidence type="ECO:0000256" key="8">
    <source>
        <dbReference type="ARBA" id="ARBA00048679"/>
    </source>
</evidence>
<evidence type="ECO:0000256" key="9">
    <source>
        <dbReference type="PROSITE-ProRule" id="PRU00339"/>
    </source>
</evidence>
<sequence>MLSSMEQALLGGRYQVVQRLGSGGFSRTFLVSDIHLPNHPRCVIKQLKVQDKDTGTLDMARRLFDTEARVLYQLGNHPQIPALMAHFEEDQEFYLAQEYIEGSRLNRQVEEGKPWSETRVVLLLQEVLEILSFVHRQQVIHRDIKPSNLIRRHRDGKLVLIDFGAVKQVTSSPLLDAETGATNITVAIGTHGYMPNEQYAGKPRFSSDVYAVGILGIRALTGLHPQKIEEDPVTSELAWRQHAPKVSSSLVAVLDKMVRSDFRDRYPTAQEALESLQNLPNPLYGLVGSQIYQTWMKGAYGRGPTFPGDRDDTAVGPTETSEPTAFADDDDSTSLFPVDLAFGNSSEPDVVPLLASAPMDKLKLSRRARSPVAGGLLGALGLSLIIWRSGMTVAFAPSSGGAATPFQTAGTPPLVVDLGLLLPPEEKSAYQVGQGDLLWAKGRYPDALETYNKAVETQPDYAPAYLGRCKTLISLKRPLEAIVSCDDALAYSTYYPEAVRRKGNAEEQQGNLLAALALYEETNRQRPAMFEAWLDRGRALQKLGRSAEAIAAIDRAIARNRESAEAWTVRGEATWALNRYDQAIVALEKALQINPDYGPAKDLRQRARQSLGE</sequence>
<organism evidence="13 14">
    <name type="scientific">Shackletoniella antarctica</name>
    <dbReference type="NCBI Taxonomy" id="268115"/>
    <lineage>
        <taxon>Bacteria</taxon>
        <taxon>Bacillati</taxon>
        <taxon>Cyanobacteriota</taxon>
        <taxon>Cyanophyceae</taxon>
        <taxon>Oculatellales</taxon>
        <taxon>Oculatellaceae</taxon>
        <taxon>Shackletoniella</taxon>
    </lineage>
</organism>
<accession>A0A2W4W816</accession>
<dbReference type="Proteomes" id="UP000249081">
    <property type="component" value="Unassembled WGS sequence"/>
</dbReference>
<dbReference type="PROSITE" id="PS50005">
    <property type="entry name" value="TPR"/>
    <property type="match status" value="2"/>
</dbReference>